<feature type="chain" id="PRO_5012338225" evidence="2">
    <location>
        <begin position="22"/>
        <end position="396"/>
    </location>
</feature>
<evidence type="ECO:0000256" key="2">
    <source>
        <dbReference type="SAM" id="SignalP"/>
    </source>
</evidence>
<dbReference type="EMBL" id="NJET01000032">
    <property type="protein sequence ID" value="PHH64365.1"/>
    <property type="molecule type" value="Genomic_DNA"/>
</dbReference>
<evidence type="ECO:0000313" key="3">
    <source>
        <dbReference type="EMBL" id="PHH64365.1"/>
    </source>
</evidence>
<dbReference type="Proteomes" id="UP000226192">
    <property type="component" value="Unassembled WGS sequence"/>
</dbReference>
<dbReference type="AlphaFoldDB" id="A0A2C5Y4E1"/>
<protein>
    <submittedName>
        <fullName evidence="3">Uncharacterized protein</fullName>
    </submittedName>
</protein>
<evidence type="ECO:0000256" key="1">
    <source>
        <dbReference type="SAM" id="MobiDB-lite"/>
    </source>
</evidence>
<feature type="region of interest" description="Disordered" evidence="1">
    <location>
        <begin position="284"/>
        <end position="338"/>
    </location>
</feature>
<feature type="compositionally biased region" description="Basic and acidic residues" evidence="1">
    <location>
        <begin position="310"/>
        <end position="329"/>
    </location>
</feature>
<reference evidence="3 4" key="1">
    <citation type="submission" date="2017-06" db="EMBL/GenBank/DDBJ databases">
        <title>Ant-infecting Ophiocordyceps genomes reveal a high diversity of potential behavioral manipulation genes and a possible major role for enterotoxins.</title>
        <authorList>
            <person name="De Bekker C."/>
            <person name="Evans H.C."/>
            <person name="Brachmann A."/>
            <person name="Hughes D.P."/>
        </authorList>
    </citation>
    <scope>NUCLEOTIDE SEQUENCE [LARGE SCALE GENOMIC DNA]</scope>
    <source>
        <strain evidence="3 4">Map64</strain>
    </source>
</reference>
<keyword evidence="2" id="KW-0732">Signal</keyword>
<sequence length="396" mass="44569">MFFSTRVLLINLAIFAAKTHATAHFEALWHSAVEYVPGLGTIYSFERSLFAAVEGEAALFWASLADCVESVARDVFIVAKVTEPAYVVMLHSIAEAFGEKVIEVYHKRLQEVPVSKPLDPGKAHVLVAESTAHEHGRAIFEGQGKGVFYFFNSTFYGTLRHPHWASQGSEVQLRIRQGLYNGAPVLFTWEWNKDAPPGGKRPMAVKGHIQLYSDIHVPGKKKHTTFDVVDGTVFGSREPFEIFGIVVSKDSLRVCMLVQEDPMCFNMNREVLGHGPAQVQTAVETQTPTPGQRLEAQEAHQRQQAYHRHQVQEARHRQEAHEAHQRQDENQIEAASPRHDANHIEAASPRHDANQIQETDQIDEYEMELKQARPRQPPSHFTCPKGVPKCFLGPYS</sequence>
<feature type="signal peptide" evidence="2">
    <location>
        <begin position="1"/>
        <end position="21"/>
    </location>
</feature>
<keyword evidence="4" id="KW-1185">Reference proteome</keyword>
<evidence type="ECO:0000313" key="4">
    <source>
        <dbReference type="Proteomes" id="UP000226192"/>
    </source>
</evidence>
<organism evidence="3 4">
    <name type="scientific">Ophiocordyceps australis</name>
    <dbReference type="NCBI Taxonomy" id="1399860"/>
    <lineage>
        <taxon>Eukaryota</taxon>
        <taxon>Fungi</taxon>
        <taxon>Dikarya</taxon>
        <taxon>Ascomycota</taxon>
        <taxon>Pezizomycotina</taxon>
        <taxon>Sordariomycetes</taxon>
        <taxon>Hypocreomycetidae</taxon>
        <taxon>Hypocreales</taxon>
        <taxon>Ophiocordycipitaceae</taxon>
        <taxon>Ophiocordyceps</taxon>
    </lineage>
</organism>
<proteinExistence type="predicted"/>
<accession>A0A2C5Y4E1</accession>
<dbReference type="OrthoDB" id="5148295at2759"/>
<name>A0A2C5Y4E1_9HYPO</name>
<gene>
    <name evidence="3" type="ORF">CDD81_4722</name>
</gene>
<comment type="caution">
    <text evidence="3">The sequence shown here is derived from an EMBL/GenBank/DDBJ whole genome shotgun (WGS) entry which is preliminary data.</text>
</comment>